<feature type="repeat" description="TPR" evidence="1">
    <location>
        <begin position="180"/>
        <end position="213"/>
    </location>
</feature>
<sequence>MAPLAFMLPRIRAAIASTDRHHFARDGSDLPHVLGAAFRGIHILDLGNLLLLLSPLALAAPALSALLAPSLARRTETIVLPALLVPFVGLLLFVHPRQGQFRDWDVFTAAGVAVSLVTAWLVGETLRGSSRNAWLAAAVVLGSLAPSVQWLMHNHDVKRGVARVEAYIAGPPMREAEERAQLHNFLGLRHEAWDELEAAAESYARAAELAPSPRILMEWAMAESSRGHLTAAQQILRKLVLRAPDMLLAWSELARVSYMLRDTTECRRAAQGALRIRPDLPQPRDLLERLSGAGGTDGAPRR</sequence>
<feature type="transmembrane region" description="Helical" evidence="2">
    <location>
        <begin position="134"/>
        <end position="152"/>
    </location>
</feature>
<accession>A0A538T2Z9</accession>
<feature type="transmembrane region" description="Helical" evidence="2">
    <location>
        <begin position="106"/>
        <end position="122"/>
    </location>
</feature>
<keyword evidence="2" id="KW-0812">Transmembrane</keyword>
<evidence type="ECO:0000256" key="1">
    <source>
        <dbReference type="PROSITE-ProRule" id="PRU00339"/>
    </source>
</evidence>
<feature type="transmembrane region" description="Helical" evidence="2">
    <location>
        <begin position="78"/>
        <end position="94"/>
    </location>
</feature>
<dbReference type="Gene3D" id="1.25.40.10">
    <property type="entry name" value="Tetratricopeptide repeat domain"/>
    <property type="match status" value="1"/>
</dbReference>
<protein>
    <recommendedName>
        <fullName evidence="5">Tetratricopeptide repeat protein</fullName>
    </recommendedName>
</protein>
<dbReference type="AlphaFoldDB" id="A0A538T2Z9"/>
<dbReference type="InterPro" id="IPR011990">
    <property type="entry name" value="TPR-like_helical_dom_sf"/>
</dbReference>
<feature type="transmembrane region" description="Helical" evidence="2">
    <location>
        <begin position="49"/>
        <end position="72"/>
    </location>
</feature>
<proteinExistence type="predicted"/>
<gene>
    <name evidence="3" type="ORF">E6K72_03065</name>
</gene>
<dbReference type="InterPro" id="IPR019734">
    <property type="entry name" value="TPR_rpt"/>
</dbReference>
<comment type="caution">
    <text evidence="3">The sequence shown here is derived from an EMBL/GenBank/DDBJ whole genome shotgun (WGS) entry which is preliminary data.</text>
</comment>
<keyword evidence="1" id="KW-0802">TPR repeat</keyword>
<evidence type="ECO:0000256" key="2">
    <source>
        <dbReference type="SAM" id="Phobius"/>
    </source>
</evidence>
<evidence type="ECO:0000313" key="3">
    <source>
        <dbReference type="EMBL" id="TMQ57993.1"/>
    </source>
</evidence>
<dbReference type="EMBL" id="VBOS01000094">
    <property type="protein sequence ID" value="TMQ57993.1"/>
    <property type="molecule type" value="Genomic_DNA"/>
</dbReference>
<name>A0A538T2Z9_UNCEI</name>
<dbReference type="SUPFAM" id="SSF48452">
    <property type="entry name" value="TPR-like"/>
    <property type="match status" value="1"/>
</dbReference>
<organism evidence="3 4">
    <name type="scientific">Eiseniibacteriota bacterium</name>
    <dbReference type="NCBI Taxonomy" id="2212470"/>
    <lineage>
        <taxon>Bacteria</taxon>
        <taxon>Candidatus Eiseniibacteriota</taxon>
    </lineage>
</organism>
<dbReference type="Proteomes" id="UP000317716">
    <property type="component" value="Unassembled WGS sequence"/>
</dbReference>
<reference evidence="3 4" key="1">
    <citation type="journal article" date="2019" name="Nat. Microbiol.">
        <title>Mediterranean grassland soil C-N compound turnover is dependent on rainfall and depth, and is mediated by genomically divergent microorganisms.</title>
        <authorList>
            <person name="Diamond S."/>
            <person name="Andeer P.F."/>
            <person name="Li Z."/>
            <person name="Crits-Christoph A."/>
            <person name="Burstein D."/>
            <person name="Anantharaman K."/>
            <person name="Lane K.R."/>
            <person name="Thomas B.C."/>
            <person name="Pan C."/>
            <person name="Northen T.R."/>
            <person name="Banfield J.F."/>
        </authorList>
    </citation>
    <scope>NUCLEOTIDE SEQUENCE [LARGE SCALE GENOMIC DNA]</scope>
    <source>
        <strain evidence="3">WS_2</strain>
    </source>
</reference>
<keyword evidence="2" id="KW-1133">Transmembrane helix</keyword>
<evidence type="ECO:0000313" key="4">
    <source>
        <dbReference type="Proteomes" id="UP000317716"/>
    </source>
</evidence>
<dbReference type="PROSITE" id="PS50005">
    <property type="entry name" value="TPR"/>
    <property type="match status" value="1"/>
</dbReference>
<keyword evidence="2" id="KW-0472">Membrane</keyword>
<evidence type="ECO:0008006" key="5">
    <source>
        <dbReference type="Google" id="ProtNLM"/>
    </source>
</evidence>